<accession>A0A5B7ZNE7</accession>
<gene>
    <name evidence="2" type="ORF">FHQ07_01155</name>
</gene>
<dbReference type="EMBL" id="CP040871">
    <property type="protein sequence ID" value="QDA56023.1"/>
    <property type="molecule type" value="Genomic_DNA"/>
</dbReference>
<proteinExistence type="predicted"/>
<feature type="domain" description="Zinc finger CHC2-type" evidence="1">
    <location>
        <begin position="85"/>
        <end position="137"/>
    </location>
</feature>
<dbReference type="Gene3D" id="3.90.580.10">
    <property type="entry name" value="Zinc finger, CHC2-type domain"/>
    <property type="match status" value="1"/>
</dbReference>
<dbReference type="InterPro" id="IPR036977">
    <property type="entry name" value="DNA_primase_Znf_CHC2"/>
</dbReference>
<dbReference type="GO" id="GO:0006260">
    <property type="term" value="P:DNA replication"/>
    <property type="evidence" value="ECO:0007669"/>
    <property type="project" value="InterPro"/>
</dbReference>
<keyword evidence="3" id="KW-1185">Reference proteome</keyword>
<dbReference type="AlphaFoldDB" id="A0A5B7ZNE7"/>
<dbReference type="OrthoDB" id="5639125at2"/>
<evidence type="ECO:0000313" key="2">
    <source>
        <dbReference type="EMBL" id="QDA56023.1"/>
    </source>
</evidence>
<dbReference type="GO" id="GO:0003677">
    <property type="term" value="F:DNA binding"/>
    <property type="evidence" value="ECO:0007669"/>
    <property type="project" value="InterPro"/>
</dbReference>
<evidence type="ECO:0000259" key="1">
    <source>
        <dbReference type="Pfam" id="PF01807"/>
    </source>
</evidence>
<dbReference type="Pfam" id="PF01807">
    <property type="entry name" value="Zn_ribbon_DnaG"/>
    <property type="match status" value="1"/>
</dbReference>
<dbReference type="RefSeq" id="WP_139714931.1">
    <property type="nucleotide sequence ID" value="NZ_CP040871.1"/>
</dbReference>
<dbReference type="SUPFAM" id="SSF57783">
    <property type="entry name" value="Zinc beta-ribbon"/>
    <property type="match status" value="1"/>
</dbReference>
<sequence>MRPAIDGRRATRDLARLYGSPPGKYDDALIAANDQGVQVADRHTLKRNGNTGRLPSNWRGRTPMPSSWYAQNVPEIVIYNGVGTAPCPMHADRGRNLTVDVAGTKGVWSCPVCGHGDMVGFAMRHYGIAFVDAVRLLVLGRNA</sequence>
<name>A0A5B7ZNE7_9GAMM</name>
<reference evidence="2 3" key="1">
    <citation type="submission" date="2019-06" db="EMBL/GenBank/DDBJ databases">
        <title>Thermomonas aquatica sp. nov., isolated from an industrial wastewater treatment plant.</title>
        <authorList>
            <person name="Jeon J.H."/>
            <person name="Park D.-S."/>
        </authorList>
    </citation>
    <scope>NUCLEOTIDE SEQUENCE [LARGE SCALE GENOMIC DNA]</scope>
    <source>
        <strain evidence="2 3">SY21</strain>
    </source>
</reference>
<dbReference type="KEGG" id="thes:FHQ07_01155"/>
<organism evidence="2 3">
    <name type="scientific">Thermomonas aquatica</name>
    <dbReference type="NCBI Taxonomy" id="2202149"/>
    <lineage>
        <taxon>Bacteria</taxon>
        <taxon>Pseudomonadati</taxon>
        <taxon>Pseudomonadota</taxon>
        <taxon>Gammaproteobacteria</taxon>
        <taxon>Lysobacterales</taxon>
        <taxon>Lysobacteraceae</taxon>
        <taxon>Thermomonas</taxon>
    </lineage>
</organism>
<protein>
    <recommendedName>
        <fullName evidence="1">Zinc finger CHC2-type domain-containing protein</fullName>
    </recommendedName>
</protein>
<dbReference type="GO" id="GO:0008270">
    <property type="term" value="F:zinc ion binding"/>
    <property type="evidence" value="ECO:0007669"/>
    <property type="project" value="InterPro"/>
</dbReference>
<dbReference type="InterPro" id="IPR002694">
    <property type="entry name" value="Znf_CHC2"/>
</dbReference>
<dbReference type="Proteomes" id="UP000308149">
    <property type="component" value="Chromosome"/>
</dbReference>
<dbReference type="GO" id="GO:0003899">
    <property type="term" value="F:DNA-directed RNA polymerase activity"/>
    <property type="evidence" value="ECO:0007669"/>
    <property type="project" value="InterPro"/>
</dbReference>
<evidence type="ECO:0000313" key="3">
    <source>
        <dbReference type="Proteomes" id="UP000308149"/>
    </source>
</evidence>